<evidence type="ECO:0000313" key="2">
    <source>
        <dbReference type="Proteomes" id="UP000030746"/>
    </source>
</evidence>
<dbReference type="STRING" id="225164.V4BSN9"/>
<dbReference type="GeneID" id="20239233"/>
<protein>
    <submittedName>
        <fullName evidence="1">Uncharacterized protein</fullName>
    </submittedName>
</protein>
<keyword evidence="2" id="KW-1185">Reference proteome</keyword>
<dbReference type="Proteomes" id="UP000030746">
    <property type="component" value="Unassembled WGS sequence"/>
</dbReference>
<dbReference type="EMBL" id="KB202163">
    <property type="protein sequence ID" value="ESO92034.1"/>
    <property type="molecule type" value="Genomic_DNA"/>
</dbReference>
<dbReference type="HOGENOM" id="CLU_687513_0_0_1"/>
<proteinExistence type="predicted"/>
<dbReference type="Gene3D" id="3.60.10.10">
    <property type="entry name" value="Endonuclease/exonuclease/phosphatase"/>
    <property type="match status" value="1"/>
</dbReference>
<dbReference type="RefSeq" id="XP_009057338.1">
    <property type="nucleotide sequence ID" value="XM_009059090.1"/>
</dbReference>
<reference evidence="1 2" key="1">
    <citation type="journal article" date="2013" name="Nature">
        <title>Insights into bilaterian evolution from three spiralian genomes.</title>
        <authorList>
            <person name="Simakov O."/>
            <person name="Marletaz F."/>
            <person name="Cho S.J."/>
            <person name="Edsinger-Gonzales E."/>
            <person name="Havlak P."/>
            <person name="Hellsten U."/>
            <person name="Kuo D.H."/>
            <person name="Larsson T."/>
            <person name="Lv J."/>
            <person name="Arendt D."/>
            <person name="Savage R."/>
            <person name="Osoegawa K."/>
            <person name="de Jong P."/>
            <person name="Grimwood J."/>
            <person name="Chapman J.A."/>
            <person name="Shapiro H."/>
            <person name="Aerts A."/>
            <person name="Otillar R.P."/>
            <person name="Terry A.Y."/>
            <person name="Boore J.L."/>
            <person name="Grigoriev I.V."/>
            <person name="Lindberg D.R."/>
            <person name="Seaver E.C."/>
            <person name="Weisblat D.A."/>
            <person name="Putnam N.H."/>
            <person name="Rokhsar D.S."/>
        </authorList>
    </citation>
    <scope>NUCLEOTIDE SEQUENCE [LARGE SCALE GENOMIC DNA]</scope>
</reference>
<evidence type="ECO:0000313" key="1">
    <source>
        <dbReference type="EMBL" id="ESO92034.1"/>
    </source>
</evidence>
<sequence>MRKVKREERDEEDIASLRTEGKDLKIEVQELNIKDEVIKIQEDVRCLKKGNNELKSKLDVNENYTKQKNIILYGLKETPSERYEDCERLKDRDYILKCSRAYLKSIQNNQIDKRPGDQLSISEDYTLLVRMRRKALIPKLIEAKEANTEKSEGNFEDDFENFRVFETIRKCEQFKASDSVVLLVKKNLASLTERIVFKTDYEEMIWIRLGLKKFGRPKNLIVGIVYIPPEGSIFYNDKNVNCGVRLLGCALYEIENMYPSDDVIILGDLNSRIGRKQDFVEEAKTKHNPFLQSFYESSVNEATPVQRNSKDNQTNTFGNQLIELCCDNDFIILNGRTPGDPLGNYTYVSSTGASVIDLALVKPRMLSDVSNFTVLDTDISKHFPISCSISFGETSCQDNAL</sequence>
<dbReference type="KEGG" id="lgi:LOTGIDRAFT_163039"/>
<dbReference type="AlphaFoldDB" id="V4BSN9"/>
<dbReference type="InterPro" id="IPR036691">
    <property type="entry name" value="Endo/exonu/phosph_ase_sf"/>
</dbReference>
<accession>V4BSN9</accession>
<dbReference type="OrthoDB" id="8052050at2759"/>
<name>V4BSN9_LOTGI</name>
<dbReference type="SUPFAM" id="SSF56219">
    <property type="entry name" value="DNase I-like"/>
    <property type="match status" value="1"/>
</dbReference>
<organism evidence="1 2">
    <name type="scientific">Lottia gigantea</name>
    <name type="common">Giant owl limpet</name>
    <dbReference type="NCBI Taxonomy" id="225164"/>
    <lineage>
        <taxon>Eukaryota</taxon>
        <taxon>Metazoa</taxon>
        <taxon>Spiralia</taxon>
        <taxon>Lophotrochozoa</taxon>
        <taxon>Mollusca</taxon>
        <taxon>Gastropoda</taxon>
        <taxon>Patellogastropoda</taxon>
        <taxon>Lottioidea</taxon>
        <taxon>Lottiidae</taxon>
        <taxon>Lottia</taxon>
    </lineage>
</organism>
<dbReference type="CTD" id="20239233"/>
<gene>
    <name evidence="1" type="ORF">LOTGIDRAFT_163039</name>
</gene>